<feature type="region of interest" description="Disordered" evidence="1">
    <location>
        <begin position="40"/>
        <end position="64"/>
    </location>
</feature>
<evidence type="ECO:0000313" key="2">
    <source>
        <dbReference type="EMBL" id="CAD9470239.1"/>
    </source>
</evidence>
<accession>A0A7S2E224</accession>
<gene>
    <name evidence="2" type="ORF">DSPE1174_LOCUS27101</name>
</gene>
<name>A0A7S2E224_9STRA</name>
<reference evidence="2" key="1">
    <citation type="submission" date="2021-01" db="EMBL/GenBank/DDBJ databases">
        <authorList>
            <person name="Corre E."/>
            <person name="Pelletier E."/>
            <person name="Niang G."/>
            <person name="Scheremetjew M."/>
            <person name="Finn R."/>
            <person name="Kale V."/>
            <person name="Holt S."/>
            <person name="Cochrane G."/>
            <person name="Meng A."/>
            <person name="Brown T."/>
            <person name="Cohen L."/>
        </authorList>
    </citation>
    <scope>NUCLEOTIDE SEQUENCE</scope>
    <source>
        <strain evidence="2">CCMP1381</strain>
    </source>
</reference>
<dbReference type="AlphaFoldDB" id="A0A7S2E224"/>
<feature type="compositionally biased region" description="Acidic residues" evidence="1">
    <location>
        <begin position="44"/>
        <end position="53"/>
    </location>
</feature>
<evidence type="ECO:0000256" key="1">
    <source>
        <dbReference type="SAM" id="MobiDB-lite"/>
    </source>
</evidence>
<organism evidence="2">
    <name type="scientific">Octactis speculum</name>
    <dbReference type="NCBI Taxonomy" id="3111310"/>
    <lineage>
        <taxon>Eukaryota</taxon>
        <taxon>Sar</taxon>
        <taxon>Stramenopiles</taxon>
        <taxon>Ochrophyta</taxon>
        <taxon>Dictyochophyceae</taxon>
        <taxon>Dictyochales</taxon>
        <taxon>Dictyochaceae</taxon>
        <taxon>Octactis</taxon>
    </lineage>
</organism>
<proteinExistence type="predicted"/>
<sequence>MAEPDDHESRAAEVPVVPSSSPKPQAVRTMPALGIVAQSYVSSDDPDSDDDDFTGAVDHNQTDREEFKRVFKKWSKQSPDWSETDPKLKDKTEFDLIGDLLHVDVGKIYAEYEKHDPERKQYG</sequence>
<protein>
    <submittedName>
        <fullName evidence="2">Uncharacterized protein</fullName>
    </submittedName>
</protein>
<dbReference type="EMBL" id="HBGS01052501">
    <property type="protein sequence ID" value="CAD9470239.1"/>
    <property type="molecule type" value="Transcribed_RNA"/>
</dbReference>
<feature type="region of interest" description="Disordered" evidence="1">
    <location>
        <begin position="1"/>
        <end position="26"/>
    </location>
</feature>